<dbReference type="AlphaFoldDB" id="A0A8X6KEF2"/>
<reference evidence="1" key="1">
    <citation type="submission" date="2020-08" db="EMBL/GenBank/DDBJ databases">
        <title>Multicomponent nature underlies the extraordinary mechanical properties of spider dragline silk.</title>
        <authorList>
            <person name="Kono N."/>
            <person name="Nakamura H."/>
            <person name="Mori M."/>
            <person name="Yoshida Y."/>
            <person name="Ohtoshi R."/>
            <person name="Malay A.D."/>
            <person name="Moran D.A.P."/>
            <person name="Tomita M."/>
            <person name="Numata K."/>
            <person name="Arakawa K."/>
        </authorList>
    </citation>
    <scope>NUCLEOTIDE SEQUENCE</scope>
</reference>
<evidence type="ECO:0000313" key="1">
    <source>
        <dbReference type="EMBL" id="GFS43298.1"/>
    </source>
</evidence>
<dbReference type="EMBL" id="BMAW01090162">
    <property type="protein sequence ID" value="GFS43298.1"/>
    <property type="molecule type" value="Genomic_DNA"/>
</dbReference>
<comment type="caution">
    <text evidence="1">The sequence shown here is derived from an EMBL/GenBank/DDBJ whole genome shotgun (WGS) entry which is preliminary data.</text>
</comment>
<evidence type="ECO:0000313" key="2">
    <source>
        <dbReference type="Proteomes" id="UP000887013"/>
    </source>
</evidence>
<protein>
    <submittedName>
        <fullName evidence="1">Uncharacterized protein</fullName>
    </submittedName>
</protein>
<accession>A0A8X6KEF2</accession>
<dbReference type="Proteomes" id="UP000887013">
    <property type="component" value="Unassembled WGS sequence"/>
</dbReference>
<name>A0A8X6KEF2_NEPPI</name>
<sequence length="93" mass="10504">MCILIALTPLPCRRLIKNSEAKSIPPLRNVVLKGTLWPINHSPRKFRVKSGTDDTASHFSAIGSFCSCDPILLFYRRIDTCPLLRANTFDDKM</sequence>
<proteinExistence type="predicted"/>
<keyword evidence="2" id="KW-1185">Reference proteome</keyword>
<organism evidence="1 2">
    <name type="scientific">Nephila pilipes</name>
    <name type="common">Giant wood spider</name>
    <name type="synonym">Nephila maculata</name>
    <dbReference type="NCBI Taxonomy" id="299642"/>
    <lineage>
        <taxon>Eukaryota</taxon>
        <taxon>Metazoa</taxon>
        <taxon>Ecdysozoa</taxon>
        <taxon>Arthropoda</taxon>
        <taxon>Chelicerata</taxon>
        <taxon>Arachnida</taxon>
        <taxon>Araneae</taxon>
        <taxon>Araneomorphae</taxon>
        <taxon>Entelegynae</taxon>
        <taxon>Araneoidea</taxon>
        <taxon>Nephilidae</taxon>
        <taxon>Nephila</taxon>
    </lineage>
</organism>
<gene>
    <name evidence="1" type="ORF">NPIL_292451</name>
</gene>